<feature type="transmembrane region" description="Helical" evidence="1">
    <location>
        <begin position="56"/>
        <end position="84"/>
    </location>
</feature>
<protein>
    <recommendedName>
        <fullName evidence="4">Etoposide-induced protein 2.4 (EI24)</fullName>
    </recommendedName>
</protein>
<dbReference type="Proteomes" id="UP000198983">
    <property type="component" value="Chromosome I"/>
</dbReference>
<name>A0A1H1U5S0_9ACTN</name>
<keyword evidence="1" id="KW-0812">Transmembrane</keyword>
<keyword evidence="1" id="KW-1133">Transmembrane helix</keyword>
<evidence type="ECO:0000313" key="3">
    <source>
        <dbReference type="Proteomes" id="UP000198983"/>
    </source>
</evidence>
<feature type="transmembrane region" description="Helical" evidence="1">
    <location>
        <begin position="26"/>
        <end position="50"/>
    </location>
</feature>
<proteinExistence type="predicted"/>
<organism evidence="2 3">
    <name type="scientific">Actinopolymorpha singaporensis</name>
    <dbReference type="NCBI Taxonomy" id="117157"/>
    <lineage>
        <taxon>Bacteria</taxon>
        <taxon>Bacillati</taxon>
        <taxon>Actinomycetota</taxon>
        <taxon>Actinomycetes</taxon>
        <taxon>Propionibacteriales</taxon>
        <taxon>Actinopolymorphaceae</taxon>
        <taxon>Actinopolymorpha</taxon>
    </lineage>
</organism>
<evidence type="ECO:0008006" key="4">
    <source>
        <dbReference type="Google" id="ProtNLM"/>
    </source>
</evidence>
<feature type="transmembrane region" description="Helical" evidence="1">
    <location>
        <begin position="105"/>
        <end position="126"/>
    </location>
</feature>
<feature type="transmembrane region" description="Helical" evidence="1">
    <location>
        <begin position="132"/>
        <end position="156"/>
    </location>
</feature>
<dbReference type="AlphaFoldDB" id="A0A1H1U5S0"/>
<evidence type="ECO:0000313" key="2">
    <source>
        <dbReference type="EMBL" id="SDS67229.1"/>
    </source>
</evidence>
<gene>
    <name evidence="2" type="ORF">SAMN04489717_3460</name>
</gene>
<dbReference type="EMBL" id="LT629732">
    <property type="protein sequence ID" value="SDS67229.1"/>
    <property type="molecule type" value="Genomic_DNA"/>
</dbReference>
<reference evidence="2 3" key="1">
    <citation type="submission" date="2016-10" db="EMBL/GenBank/DDBJ databases">
        <authorList>
            <person name="de Groot N.N."/>
        </authorList>
    </citation>
    <scope>NUCLEOTIDE SEQUENCE [LARGE SCALE GENOMIC DNA]</scope>
    <source>
        <strain evidence="2 3">DSM 22024</strain>
    </source>
</reference>
<dbReference type="STRING" id="117157.SAMN04489717_3460"/>
<feature type="transmembrane region" description="Helical" evidence="1">
    <location>
        <begin position="212"/>
        <end position="230"/>
    </location>
</feature>
<sequence>MTMESRGWPVLDDAPRRHPDPLRRAAMLLWPNLPVLLAGSGLAVLPLGLARVLAPVLGIVGTTMLSVAFLLAVAPLLQTAMVLLAGDHRGIGDLARGLNRDLRAALPMVALPAGAAVLTVAAVETWTVYGQLWAVGSAAACAAVTVIATAIMIVALPYRLHADQLPGGCPAREAWLVGLYAATRRPVPVLGTLCAVGLFGSVLPLVSLALGFLGLGPLALLWAAAATATLDHGRALLDRLTNSSQVV</sequence>
<accession>A0A1H1U5S0</accession>
<keyword evidence="3" id="KW-1185">Reference proteome</keyword>
<keyword evidence="1" id="KW-0472">Membrane</keyword>
<evidence type="ECO:0000256" key="1">
    <source>
        <dbReference type="SAM" id="Phobius"/>
    </source>
</evidence>